<evidence type="ECO:0000313" key="3">
    <source>
        <dbReference type="Proteomes" id="UP001203880"/>
    </source>
</evidence>
<evidence type="ECO:0000256" key="1">
    <source>
        <dbReference type="SAM" id="MobiDB-lite"/>
    </source>
</evidence>
<comment type="caution">
    <text evidence="2">The sequence shown here is derived from an EMBL/GenBank/DDBJ whole genome shotgun (WGS) entry which is preliminary data.</text>
</comment>
<dbReference type="EMBL" id="JAMFMB010000018">
    <property type="protein sequence ID" value="MCL6284770.1"/>
    <property type="molecule type" value="Genomic_DNA"/>
</dbReference>
<feature type="compositionally biased region" description="Low complexity" evidence="1">
    <location>
        <begin position="71"/>
        <end position="81"/>
    </location>
</feature>
<keyword evidence="3" id="KW-1185">Reference proteome</keyword>
<gene>
    <name evidence="2" type="ORF">M3P21_14630</name>
</gene>
<proteinExistence type="predicted"/>
<reference evidence="2" key="1">
    <citation type="submission" date="2022-05" db="EMBL/GenBank/DDBJ databases">
        <authorList>
            <person name="Park J.-S."/>
        </authorList>
    </citation>
    <scope>NUCLEOTIDE SEQUENCE</scope>
    <source>
        <strain evidence="2">2012CJ41-6</strain>
    </source>
</reference>
<accession>A0ABT0Q4I5</accession>
<protein>
    <submittedName>
        <fullName evidence="2">Uncharacterized protein</fullName>
    </submittedName>
</protein>
<dbReference type="PROSITE" id="PS51257">
    <property type="entry name" value="PROKAR_LIPOPROTEIN"/>
    <property type="match status" value="1"/>
</dbReference>
<evidence type="ECO:0000313" key="2">
    <source>
        <dbReference type="EMBL" id="MCL6284770.1"/>
    </source>
</evidence>
<dbReference type="RefSeq" id="WP_249710940.1">
    <property type="nucleotide sequence ID" value="NZ_JAMFMB010000018.1"/>
</dbReference>
<name>A0ABT0Q4I5_9RHOB</name>
<sequence>MTGRVLVLIGAGLLAVTACTNVPELEDELSPQLRDSRYPKLIPLEDALGPPVDPQTEAREIEDELEARAAALQNRARQLQAPRPDDGATTPDSTE</sequence>
<feature type="region of interest" description="Disordered" evidence="1">
    <location>
        <begin position="71"/>
        <end position="95"/>
    </location>
</feature>
<organism evidence="2 3">
    <name type="scientific">Ruegeria spongiae</name>
    <dbReference type="NCBI Taxonomy" id="2942209"/>
    <lineage>
        <taxon>Bacteria</taxon>
        <taxon>Pseudomonadati</taxon>
        <taxon>Pseudomonadota</taxon>
        <taxon>Alphaproteobacteria</taxon>
        <taxon>Rhodobacterales</taxon>
        <taxon>Roseobacteraceae</taxon>
        <taxon>Ruegeria</taxon>
    </lineage>
</organism>
<dbReference type="Proteomes" id="UP001203880">
    <property type="component" value="Unassembled WGS sequence"/>
</dbReference>